<accession>A0A9X0YKB7</accession>
<dbReference type="SUPFAM" id="SSF48452">
    <property type="entry name" value="TPR-like"/>
    <property type="match status" value="2"/>
</dbReference>
<sequence length="414" mass="46127">MKKQVIVALALSVSAFSFAQKKELKAAEKAIKSNNYAEAKASLNQVTPMLSSIDDKYKSKYYYLQAEALYANGAGSAADVTKALENLDQVDDSMKSEVAEFKNNMQNTYLVKANDNFKAKNYTVASQQFEQLYNIVPTDTTYLYYAAVSSVSDQDYDTALRQYKTLDELGYTGIETQYYATNVATGEEEVMAQSQRDLFVKAKSHNNPGMRKTDSKQGEITKNIALILVSQGKTDEALAAAKKARLQDPDNLDLILTEANLYLELEETDKFKELMEEAVKQQPDNPNLHYNIGVISLKNQDFEGARTAFEKALEIKPDYADAALNESTTYIDEGNSLIEEMNSLGTSKADNARYDELRAKKTSLFDKGADVLVQYIAKNPNPVPNIYQQLINIYNATGETDKAKEVQAKLDAAK</sequence>
<dbReference type="PROSITE" id="PS50005">
    <property type="entry name" value="TPR"/>
    <property type="match status" value="1"/>
</dbReference>
<dbReference type="EMBL" id="JAGGJQ010000005">
    <property type="protein sequence ID" value="MBP1840189.1"/>
    <property type="molecule type" value="Genomic_DNA"/>
</dbReference>
<feature type="chain" id="PRO_5040729259" evidence="2">
    <location>
        <begin position="20"/>
        <end position="414"/>
    </location>
</feature>
<dbReference type="PANTHER" id="PTHR44216:SF3">
    <property type="entry name" value="PROTEIN O-MANNOSYL-TRANSFERASE TMTC2"/>
    <property type="match status" value="1"/>
</dbReference>
<keyword evidence="1" id="KW-0802">TPR repeat</keyword>
<feature type="signal peptide" evidence="2">
    <location>
        <begin position="1"/>
        <end position="19"/>
    </location>
</feature>
<comment type="caution">
    <text evidence="3">The sequence shown here is derived from an EMBL/GenBank/DDBJ whole genome shotgun (WGS) entry which is preliminary data.</text>
</comment>
<feature type="repeat" description="TPR" evidence="1">
    <location>
        <begin position="286"/>
        <end position="319"/>
    </location>
</feature>
<dbReference type="PANTHER" id="PTHR44216">
    <property type="entry name" value="PROTEIN O-MANNOSYL-TRANSFERASE TMTC2"/>
    <property type="match status" value="1"/>
</dbReference>
<dbReference type="SMART" id="SM00028">
    <property type="entry name" value="TPR"/>
    <property type="match status" value="2"/>
</dbReference>
<keyword evidence="6" id="KW-1185">Reference proteome</keyword>
<name>A0A9X0YKB7_9FLAO</name>
<evidence type="ECO:0000313" key="5">
    <source>
        <dbReference type="Proteomes" id="UP001138672"/>
    </source>
</evidence>
<proteinExistence type="predicted"/>
<evidence type="ECO:0000313" key="4">
    <source>
        <dbReference type="EMBL" id="MDQ0335789.1"/>
    </source>
</evidence>
<organism evidence="3 5">
    <name type="scientific">Formosa algae</name>
    <dbReference type="NCBI Taxonomy" id="225843"/>
    <lineage>
        <taxon>Bacteria</taxon>
        <taxon>Pseudomonadati</taxon>
        <taxon>Bacteroidota</taxon>
        <taxon>Flavobacteriia</taxon>
        <taxon>Flavobacteriales</taxon>
        <taxon>Flavobacteriaceae</taxon>
        <taxon>Formosa</taxon>
    </lineage>
</organism>
<dbReference type="Proteomes" id="UP001231587">
    <property type="component" value="Unassembled WGS sequence"/>
</dbReference>
<dbReference type="RefSeq" id="WP_057780404.1">
    <property type="nucleotide sequence ID" value="NZ_JAGGJQ010000005.1"/>
</dbReference>
<evidence type="ECO:0000256" key="2">
    <source>
        <dbReference type="SAM" id="SignalP"/>
    </source>
</evidence>
<dbReference type="InterPro" id="IPR019734">
    <property type="entry name" value="TPR_rpt"/>
</dbReference>
<gene>
    <name evidence="3" type="ORF">J2Z56_002116</name>
    <name evidence="4" type="ORF">J2Z57_002240</name>
</gene>
<keyword evidence="2" id="KW-0732">Signal</keyword>
<dbReference type="EMBL" id="JAUSUU010000006">
    <property type="protein sequence ID" value="MDQ0335789.1"/>
    <property type="molecule type" value="Genomic_DNA"/>
</dbReference>
<dbReference type="OrthoDB" id="1149028at2"/>
<evidence type="ECO:0000313" key="3">
    <source>
        <dbReference type="EMBL" id="MBP1840189.1"/>
    </source>
</evidence>
<protein>
    <submittedName>
        <fullName evidence="3">Tetratricopeptide (TPR) repeat protein</fullName>
    </submittedName>
</protein>
<dbReference type="Gene3D" id="1.25.40.10">
    <property type="entry name" value="Tetratricopeptide repeat domain"/>
    <property type="match status" value="2"/>
</dbReference>
<dbReference type="AlphaFoldDB" id="A0A9X0YKB7"/>
<dbReference type="Proteomes" id="UP001138672">
    <property type="component" value="Unassembled WGS sequence"/>
</dbReference>
<evidence type="ECO:0000256" key="1">
    <source>
        <dbReference type="PROSITE-ProRule" id="PRU00339"/>
    </source>
</evidence>
<dbReference type="InterPro" id="IPR052384">
    <property type="entry name" value="TMTC_O-mannosyltransferase"/>
</dbReference>
<reference evidence="3" key="1">
    <citation type="submission" date="2021-03" db="EMBL/GenBank/DDBJ databases">
        <title>Genomic Encyclopedia of Type Strains, Phase IV (KMG-IV): sequencing the most valuable type-strain genomes for metagenomic binning, comparative biology and taxonomic classification.</title>
        <authorList>
            <person name="Goeker M."/>
        </authorList>
    </citation>
    <scope>NUCLEOTIDE SEQUENCE</scope>
    <source>
        <strain evidence="3">DSM 15523</strain>
        <strain evidence="4 6">DSM 16476</strain>
    </source>
</reference>
<evidence type="ECO:0000313" key="6">
    <source>
        <dbReference type="Proteomes" id="UP001231587"/>
    </source>
</evidence>
<dbReference type="InterPro" id="IPR011990">
    <property type="entry name" value="TPR-like_helical_dom_sf"/>
</dbReference>
<dbReference type="Pfam" id="PF14559">
    <property type="entry name" value="TPR_19"/>
    <property type="match status" value="1"/>
</dbReference>